<reference evidence="2 3" key="1">
    <citation type="submission" date="2020-11" db="EMBL/GenBank/DDBJ databases">
        <title>Streptomyces spirodelae sp. nov., isolated from duckweed.</title>
        <authorList>
            <person name="Saimee Y."/>
            <person name="Duangmal K."/>
        </authorList>
    </citation>
    <scope>NUCLEOTIDE SEQUENCE [LARGE SCALE GENOMIC DNA]</scope>
    <source>
        <strain evidence="2 3">S16-07</strain>
    </source>
</reference>
<feature type="compositionally biased region" description="Basic residues" evidence="1">
    <location>
        <begin position="168"/>
        <end position="180"/>
    </location>
</feature>
<dbReference type="RefSeq" id="WP_209238685.1">
    <property type="nucleotide sequence ID" value="NZ_JADKMA010000026.1"/>
</dbReference>
<evidence type="ECO:0000313" key="3">
    <source>
        <dbReference type="Proteomes" id="UP001519064"/>
    </source>
</evidence>
<dbReference type="EMBL" id="JADKMA010000026">
    <property type="protein sequence ID" value="MBO8191587.1"/>
    <property type="molecule type" value="Genomic_DNA"/>
</dbReference>
<dbReference type="Proteomes" id="UP001519064">
    <property type="component" value="Unassembled WGS sequence"/>
</dbReference>
<protein>
    <recommendedName>
        <fullName evidence="4">SnoaL-like domain-containing protein</fullName>
    </recommendedName>
</protein>
<evidence type="ECO:0000256" key="1">
    <source>
        <dbReference type="SAM" id="MobiDB-lite"/>
    </source>
</evidence>
<organism evidence="2 3">
    <name type="scientific">Streptomyces oryzae</name>
    <dbReference type="NCBI Taxonomy" id="1434886"/>
    <lineage>
        <taxon>Bacteria</taxon>
        <taxon>Bacillati</taxon>
        <taxon>Actinomycetota</taxon>
        <taxon>Actinomycetes</taxon>
        <taxon>Kitasatosporales</taxon>
        <taxon>Streptomycetaceae</taxon>
        <taxon>Streptomyces</taxon>
    </lineage>
</organism>
<evidence type="ECO:0000313" key="2">
    <source>
        <dbReference type="EMBL" id="MBO8191587.1"/>
    </source>
</evidence>
<feature type="region of interest" description="Disordered" evidence="1">
    <location>
        <begin position="152"/>
        <end position="194"/>
    </location>
</feature>
<accession>A0ABS3X957</accession>
<keyword evidence="3" id="KW-1185">Reference proteome</keyword>
<gene>
    <name evidence="2" type="ORF">ITI46_07755</name>
</gene>
<sequence length="204" mass="22678">MTYLRNFDQVIEEFAEFSGETAKTAAEALPCSTVAREGVAQAAFTHMNPEMAASVSYPGCGPDDEAVRWRAWLSPPNGVELLSFNSVTGHVIEGEVWYTARIRWLLQGLALAEDGESATMVACVWPVKMLFSTDNGEDGLRRRRFCPITGQLRRTPPKQRSESCWSRCSRRTPPRRRSRARAAEGSLSPPGRLPCRTRARCSGI</sequence>
<comment type="caution">
    <text evidence="2">The sequence shown here is derived from an EMBL/GenBank/DDBJ whole genome shotgun (WGS) entry which is preliminary data.</text>
</comment>
<name>A0ABS3X957_9ACTN</name>
<proteinExistence type="predicted"/>
<evidence type="ECO:0008006" key="4">
    <source>
        <dbReference type="Google" id="ProtNLM"/>
    </source>
</evidence>